<keyword evidence="2" id="KW-0812">Transmembrane</keyword>
<feature type="compositionally biased region" description="Low complexity" evidence="1">
    <location>
        <begin position="15"/>
        <end position="38"/>
    </location>
</feature>
<gene>
    <name evidence="3" type="ORF">GCM10010497_04020</name>
</gene>
<dbReference type="EMBL" id="BMSJ01000001">
    <property type="protein sequence ID" value="GGR05809.1"/>
    <property type="molecule type" value="Genomic_DNA"/>
</dbReference>
<evidence type="ECO:0000256" key="2">
    <source>
        <dbReference type="SAM" id="Phobius"/>
    </source>
</evidence>
<accession>A0AAV4KFR8</accession>
<dbReference type="Pfam" id="PF19608">
    <property type="entry name" value="DUF6113"/>
    <property type="match status" value="1"/>
</dbReference>
<feature type="transmembrane region" description="Helical" evidence="2">
    <location>
        <begin position="101"/>
        <end position="120"/>
    </location>
</feature>
<feature type="transmembrane region" description="Helical" evidence="2">
    <location>
        <begin position="135"/>
        <end position="154"/>
    </location>
</feature>
<dbReference type="InterPro" id="IPR046095">
    <property type="entry name" value="DUF6113"/>
</dbReference>
<dbReference type="GeneID" id="95456542"/>
<evidence type="ECO:0000256" key="1">
    <source>
        <dbReference type="SAM" id="MobiDB-lite"/>
    </source>
</evidence>
<feature type="compositionally biased region" description="Pro residues" evidence="1">
    <location>
        <begin position="1"/>
        <end position="14"/>
    </location>
</feature>
<dbReference type="Proteomes" id="UP000642014">
    <property type="component" value="Unassembled WGS sequence"/>
</dbReference>
<evidence type="ECO:0000313" key="4">
    <source>
        <dbReference type="Proteomes" id="UP000642014"/>
    </source>
</evidence>
<keyword evidence="2" id="KW-1133">Transmembrane helix</keyword>
<protein>
    <recommendedName>
        <fullName evidence="5">Integral membrane protein</fullName>
    </recommendedName>
</protein>
<evidence type="ECO:0008006" key="5">
    <source>
        <dbReference type="Google" id="ProtNLM"/>
    </source>
</evidence>
<comment type="caution">
    <text evidence="3">The sequence shown here is derived from an EMBL/GenBank/DDBJ whole genome shotgun (WGS) entry which is preliminary data.</text>
</comment>
<sequence>MSPSSSPKPSPDSSPDPSSRGRAASSGRPAAPGRPAAASDGFPVARTARYVWYGLLFVLGALVGAAGALVQAAWLPAGLLLALLATGGLFYGGLRATGTQAGVAAAGGGWLLAVVLLSFGRPEGDGVFGGGVGELLFLFGGMGVAVMCATLVRLPRPPR</sequence>
<name>A0AAV4KFR8_9ACTN</name>
<feature type="transmembrane region" description="Helical" evidence="2">
    <location>
        <begin position="50"/>
        <end position="68"/>
    </location>
</feature>
<proteinExistence type="predicted"/>
<reference evidence="3 4" key="1">
    <citation type="journal article" date="2014" name="Int. J. Syst. Evol. Microbiol.">
        <title>Complete genome sequence of Corynebacterium casei LMG S-19264T (=DSM 44701T), isolated from a smear-ripened cheese.</title>
        <authorList>
            <consortium name="US DOE Joint Genome Institute (JGI-PGF)"/>
            <person name="Walter F."/>
            <person name="Albersmeier A."/>
            <person name="Kalinowski J."/>
            <person name="Ruckert C."/>
        </authorList>
    </citation>
    <scope>NUCLEOTIDE SEQUENCE [LARGE SCALE GENOMIC DNA]</scope>
    <source>
        <strain evidence="3 4">JCM 4205</strain>
    </source>
</reference>
<feature type="region of interest" description="Disordered" evidence="1">
    <location>
        <begin position="1"/>
        <end position="38"/>
    </location>
</feature>
<dbReference type="RefSeq" id="WP_222987458.1">
    <property type="nucleotide sequence ID" value="NZ_BMSJ01000001.1"/>
</dbReference>
<dbReference type="AlphaFoldDB" id="A0AAV4KFR8"/>
<keyword evidence="2" id="KW-0472">Membrane</keyword>
<evidence type="ECO:0000313" key="3">
    <source>
        <dbReference type="EMBL" id="GGR05809.1"/>
    </source>
</evidence>
<feature type="transmembrane region" description="Helical" evidence="2">
    <location>
        <begin position="74"/>
        <end position="94"/>
    </location>
</feature>
<organism evidence="3 4">
    <name type="scientific">Streptomyces cinereoruber</name>
    <dbReference type="NCBI Taxonomy" id="67260"/>
    <lineage>
        <taxon>Bacteria</taxon>
        <taxon>Bacillati</taxon>
        <taxon>Actinomycetota</taxon>
        <taxon>Actinomycetes</taxon>
        <taxon>Kitasatosporales</taxon>
        <taxon>Streptomycetaceae</taxon>
        <taxon>Streptomyces</taxon>
    </lineage>
</organism>